<feature type="compositionally biased region" description="Polar residues" evidence="1">
    <location>
        <begin position="71"/>
        <end position="84"/>
    </location>
</feature>
<dbReference type="RefSeq" id="WP_322441347.1">
    <property type="nucleotide sequence ID" value="NZ_JAXOTQ010000022.1"/>
</dbReference>
<comment type="caution">
    <text evidence="2">The sequence shown here is derived from an EMBL/GenBank/DDBJ whole genome shotgun (WGS) entry which is preliminary data.</text>
</comment>
<dbReference type="EMBL" id="JAXOTQ010000022">
    <property type="protein sequence ID" value="MDZ5491362.1"/>
    <property type="molecule type" value="Genomic_DNA"/>
</dbReference>
<evidence type="ECO:0008006" key="4">
    <source>
        <dbReference type="Google" id="ProtNLM"/>
    </source>
</evidence>
<organism evidence="2 3">
    <name type="scientific">Micromonospora sicca</name>
    <dbReference type="NCBI Taxonomy" id="2202420"/>
    <lineage>
        <taxon>Bacteria</taxon>
        <taxon>Bacillati</taxon>
        <taxon>Actinomycetota</taxon>
        <taxon>Actinomycetes</taxon>
        <taxon>Micromonosporales</taxon>
        <taxon>Micromonosporaceae</taxon>
        <taxon>Micromonospora</taxon>
    </lineage>
</organism>
<name>A0ABU5JFH7_9ACTN</name>
<protein>
    <recommendedName>
        <fullName evidence="4">DUF3515 domain-containing protein</fullName>
    </recommendedName>
</protein>
<evidence type="ECO:0000256" key="1">
    <source>
        <dbReference type="SAM" id="MobiDB-lite"/>
    </source>
</evidence>
<reference evidence="2 3" key="1">
    <citation type="submission" date="2023-12" db="EMBL/GenBank/DDBJ databases">
        <title>Micromonospora sp. nov., isolated from Atacama Desert.</title>
        <authorList>
            <person name="Carro L."/>
            <person name="Golinska P."/>
            <person name="Klenk H.-P."/>
            <person name="Goodfellow M."/>
        </authorList>
    </citation>
    <scope>NUCLEOTIDE SEQUENCE [LARGE SCALE GENOMIC DNA]</scope>
    <source>
        <strain evidence="2 3">4G53</strain>
    </source>
</reference>
<feature type="region of interest" description="Disordered" evidence="1">
    <location>
        <begin position="61"/>
        <end position="85"/>
    </location>
</feature>
<accession>A0ABU5JFH7</accession>
<gene>
    <name evidence="2" type="ORF">U2F25_18180</name>
</gene>
<proteinExistence type="predicted"/>
<evidence type="ECO:0000313" key="2">
    <source>
        <dbReference type="EMBL" id="MDZ5491362.1"/>
    </source>
</evidence>
<sequence length="187" mass="19888">MSSGIRVRVAVLAVCILVAAAVGLWKGWGSATVDPPSPRSVCQLIRPEVFDLLVPRRRPLQAEGEEGSRPGTRSNTCSSESGPTVNGARASLWVALVRLGQHDGQGPQCIKRDGSLSWAINRTNHRVALGDGAAYFVSGDRDTGRVIHFAACLGTYLVYVRYEAVGATDASIIESASTVVQEVLSQL</sequence>
<keyword evidence="3" id="KW-1185">Reference proteome</keyword>
<evidence type="ECO:0000313" key="3">
    <source>
        <dbReference type="Proteomes" id="UP001290101"/>
    </source>
</evidence>
<dbReference type="Proteomes" id="UP001290101">
    <property type="component" value="Unassembled WGS sequence"/>
</dbReference>